<dbReference type="Pfam" id="PF00465">
    <property type="entry name" value="Fe-ADH"/>
    <property type="match status" value="1"/>
</dbReference>
<dbReference type="NCBIfam" id="NF006941">
    <property type="entry name" value="PRK09423.1"/>
    <property type="match status" value="1"/>
</dbReference>
<dbReference type="Gene3D" id="1.20.1090.10">
    <property type="entry name" value="Dehydroquinate synthase-like - alpha domain"/>
    <property type="match status" value="1"/>
</dbReference>
<evidence type="ECO:0000256" key="6">
    <source>
        <dbReference type="ARBA" id="ARBA00039147"/>
    </source>
</evidence>
<comment type="catalytic activity">
    <reaction evidence="8">
        <text>glycerol + NAD(+) = dihydroxyacetone + NADH + H(+)</text>
        <dbReference type="Rhea" id="RHEA:13769"/>
        <dbReference type="ChEBI" id="CHEBI:15378"/>
        <dbReference type="ChEBI" id="CHEBI:16016"/>
        <dbReference type="ChEBI" id="CHEBI:17754"/>
        <dbReference type="ChEBI" id="CHEBI:57540"/>
        <dbReference type="ChEBI" id="CHEBI:57945"/>
        <dbReference type="EC" id="1.1.1.6"/>
    </reaction>
</comment>
<feature type="binding site" evidence="11">
    <location>
        <position position="123"/>
    </location>
    <ligand>
        <name>NAD(+)</name>
        <dbReference type="ChEBI" id="CHEBI:57540"/>
    </ligand>
</feature>
<dbReference type="EMBL" id="JAEEGA010000015">
    <property type="protein sequence ID" value="MBP1043250.1"/>
    <property type="molecule type" value="Genomic_DNA"/>
</dbReference>
<reference evidence="13" key="1">
    <citation type="submission" date="2020-12" db="EMBL/GenBank/DDBJ databases">
        <title>Vagococcus allomyrinae sp. nov. and Enterococcus lavae sp. nov., isolated from the larvae of Allomyrina dichotoma.</title>
        <authorList>
            <person name="Lee S.D."/>
        </authorList>
    </citation>
    <scope>NUCLEOTIDE SEQUENCE</scope>
    <source>
        <strain evidence="13">BWB3-3</strain>
    </source>
</reference>
<dbReference type="InterPro" id="IPR001670">
    <property type="entry name" value="ADH_Fe/GldA"/>
</dbReference>
<feature type="binding site" evidence="11">
    <location>
        <begin position="92"/>
        <end position="96"/>
    </location>
    <ligand>
        <name>NAD(+)</name>
        <dbReference type="ChEBI" id="CHEBI:57540"/>
    </ligand>
</feature>
<evidence type="ECO:0000259" key="12">
    <source>
        <dbReference type="Pfam" id="PF00465"/>
    </source>
</evidence>
<evidence type="ECO:0000313" key="13">
    <source>
        <dbReference type="EMBL" id="MBP1043250.1"/>
    </source>
</evidence>
<name>A0A940P8Z9_9ENTE</name>
<evidence type="ECO:0000256" key="7">
    <source>
        <dbReference type="ARBA" id="ARBA00040132"/>
    </source>
</evidence>
<feature type="binding site" evidence="10">
    <location>
        <position position="119"/>
    </location>
    <ligand>
        <name>glycerol</name>
        <dbReference type="ChEBI" id="CHEBI:17754"/>
    </ligand>
</feature>
<dbReference type="SUPFAM" id="SSF56796">
    <property type="entry name" value="Dehydroquinate synthase-like"/>
    <property type="match status" value="1"/>
</dbReference>
<feature type="domain" description="Alcohol dehydrogenase iron-type/glycerol dehydrogenase GldA" evidence="12">
    <location>
        <begin position="8"/>
        <end position="152"/>
    </location>
</feature>
<evidence type="ECO:0000256" key="10">
    <source>
        <dbReference type="PIRSR" id="PIRSR000112-2"/>
    </source>
</evidence>
<protein>
    <recommendedName>
        <fullName evidence="7">Glycerol dehydrogenase</fullName>
        <ecNumber evidence="6">1.1.1.6</ecNumber>
    </recommendedName>
</protein>
<comment type="pathway">
    <text evidence="5">Polyol metabolism; glycerol fermentation; glycerone phosphate from glycerol (oxidative route): step 1/2.</text>
</comment>
<comment type="similarity">
    <text evidence="1">Belongs to the iron-containing alcohol dehydrogenase family.</text>
</comment>
<feature type="binding site" evidence="9">
    <location>
        <position position="169"/>
    </location>
    <ligand>
        <name>glycerol</name>
        <dbReference type="ChEBI" id="CHEBI:17754"/>
    </ligand>
</feature>
<evidence type="ECO:0000256" key="5">
    <source>
        <dbReference type="ARBA" id="ARBA00037918"/>
    </source>
</evidence>
<dbReference type="InterPro" id="IPR018211">
    <property type="entry name" value="ADH_Fe_CS"/>
</dbReference>
<evidence type="ECO:0000256" key="8">
    <source>
        <dbReference type="ARBA" id="ARBA00049006"/>
    </source>
</evidence>
<keyword evidence="9" id="KW-0862">Zinc</keyword>
<evidence type="ECO:0000313" key="14">
    <source>
        <dbReference type="Proteomes" id="UP000674938"/>
    </source>
</evidence>
<feature type="binding site" evidence="11">
    <location>
        <position position="129"/>
    </location>
    <ligand>
        <name>NAD(+)</name>
        <dbReference type="ChEBI" id="CHEBI:57540"/>
    </ligand>
</feature>
<dbReference type="PANTHER" id="PTHR43616">
    <property type="entry name" value="GLYCEROL DEHYDROGENASE"/>
    <property type="match status" value="1"/>
</dbReference>
<dbReference type="GO" id="GO:0008888">
    <property type="term" value="F:glycerol dehydrogenase (NAD+) activity"/>
    <property type="evidence" value="ECO:0007669"/>
    <property type="project" value="UniProtKB-EC"/>
</dbReference>
<keyword evidence="3" id="KW-0560">Oxidoreductase</keyword>
<accession>A0A940P8Z9</accession>
<proteinExistence type="inferred from homology"/>
<dbReference type="InterPro" id="IPR016205">
    <property type="entry name" value="Glycerol_DH"/>
</dbReference>
<dbReference type="PROSITE" id="PS00913">
    <property type="entry name" value="ADH_IRON_1"/>
    <property type="match status" value="1"/>
</dbReference>
<feature type="binding site" evidence="9">
    <location>
        <position position="252"/>
    </location>
    <ligand>
        <name>glycerol</name>
        <dbReference type="ChEBI" id="CHEBI:17754"/>
    </ligand>
</feature>
<dbReference type="PANTHER" id="PTHR43616:SF5">
    <property type="entry name" value="GLYCEROL DEHYDROGENASE 1"/>
    <property type="match status" value="1"/>
</dbReference>
<keyword evidence="14" id="KW-1185">Reference proteome</keyword>
<evidence type="ECO:0000256" key="4">
    <source>
        <dbReference type="ARBA" id="ARBA00023027"/>
    </source>
</evidence>
<dbReference type="PIRSF" id="PIRSF000112">
    <property type="entry name" value="Glycerol_dehydrogenase"/>
    <property type="match status" value="1"/>
</dbReference>
<sequence>MAKIFGSPNRYIQGPDVLKTDSHYLELGQHCMLVTDEVVWEICGRELAQRLANKLKVTPFFIKNQSSDEEIKRLVNHNLEGKMDFIIALGGGKAIDVGKSVSHHLALPIAIVPTAASTDASTSAISVIYSSEGLFERYSYYHKSPDIVLVDTAIIIQAPSFLLVSGIADALATYVEVRTVLEEGKLNLLGGQPTITAVAIAEKCHEILFEYGVAAVADNQERRLTPAFEAIVEANILLSGLGFESGGLAAAHAIQNGLSVLDGKVQTLSHGQKVAFGTLVQLVLEKRPDQEIADFVSLYKQLGLPTTLAGLFIDGRMETLKKIAKQAVVQGETSHFLAGEVTAERIIEGMLAADNIGR</sequence>
<dbReference type="GO" id="GO:0046872">
    <property type="term" value="F:metal ion binding"/>
    <property type="evidence" value="ECO:0007669"/>
    <property type="project" value="UniProtKB-KW"/>
</dbReference>
<dbReference type="CDD" id="cd08170">
    <property type="entry name" value="GlyDH"/>
    <property type="match status" value="1"/>
</dbReference>
<evidence type="ECO:0000256" key="2">
    <source>
        <dbReference type="ARBA" id="ARBA00022723"/>
    </source>
</evidence>
<comment type="caution">
    <text evidence="13">The sequence shown here is derived from an EMBL/GenBank/DDBJ whole genome shotgun (WGS) entry which is preliminary data.</text>
</comment>
<comment type="cofactor">
    <cofactor evidence="9">
        <name>Zn(2+)</name>
        <dbReference type="ChEBI" id="CHEBI:29105"/>
    </cofactor>
    <text evidence="9">Binds 1 zinc ion per subunit.</text>
</comment>
<keyword evidence="4 11" id="KW-0520">NAD</keyword>
<evidence type="ECO:0000256" key="9">
    <source>
        <dbReference type="PIRSR" id="PIRSR000112-1"/>
    </source>
</evidence>
<evidence type="ECO:0000256" key="1">
    <source>
        <dbReference type="ARBA" id="ARBA00007358"/>
    </source>
</evidence>
<feature type="binding site" evidence="11">
    <location>
        <begin position="114"/>
        <end position="117"/>
    </location>
    <ligand>
        <name>NAD(+)</name>
        <dbReference type="ChEBI" id="CHEBI:57540"/>
    </ligand>
</feature>
<dbReference type="RefSeq" id="WP_209531062.1">
    <property type="nucleotide sequence ID" value="NZ_JAEEGA010000015.1"/>
</dbReference>
<dbReference type="Gene3D" id="3.40.50.1970">
    <property type="match status" value="1"/>
</dbReference>
<keyword evidence="2 9" id="KW-0479">Metal-binding</keyword>
<organism evidence="13 14">
    <name type="scientific">Vagococcus allomyrinae</name>
    <dbReference type="NCBI Taxonomy" id="2794353"/>
    <lineage>
        <taxon>Bacteria</taxon>
        <taxon>Bacillati</taxon>
        <taxon>Bacillota</taxon>
        <taxon>Bacilli</taxon>
        <taxon>Lactobacillales</taxon>
        <taxon>Enterococcaceae</taxon>
        <taxon>Vagococcus</taxon>
    </lineage>
</organism>
<evidence type="ECO:0000256" key="3">
    <source>
        <dbReference type="ARBA" id="ARBA00023002"/>
    </source>
</evidence>
<gene>
    <name evidence="13" type="ORF">I6N95_19705</name>
</gene>
<dbReference type="EC" id="1.1.1.6" evidence="6"/>
<dbReference type="Proteomes" id="UP000674938">
    <property type="component" value="Unassembled WGS sequence"/>
</dbReference>
<evidence type="ECO:0000256" key="11">
    <source>
        <dbReference type="PIRSR" id="PIRSR000112-3"/>
    </source>
</evidence>
<dbReference type="AlphaFoldDB" id="A0A940P8Z9"/>
<feature type="binding site" evidence="9">
    <location>
        <position position="270"/>
    </location>
    <ligand>
        <name>glycerol</name>
        <dbReference type="ChEBI" id="CHEBI:17754"/>
    </ligand>
</feature>